<protein>
    <submittedName>
        <fullName evidence="3">SMI1/KNR4 family protein</fullName>
    </submittedName>
</protein>
<dbReference type="InterPro" id="IPR037883">
    <property type="entry name" value="Knr4/Smi1-like_sf"/>
</dbReference>
<dbReference type="EMBL" id="JAAVJD010000066">
    <property type="protein sequence ID" value="NJQ06102.1"/>
    <property type="molecule type" value="Genomic_DNA"/>
</dbReference>
<dbReference type="SMART" id="SM00860">
    <property type="entry name" value="SMI1_KNR4"/>
    <property type="match status" value="1"/>
</dbReference>
<comment type="caution">
    <text evidence="3">The sequence shown here is derived from an EMBL/GenBank/DDBJ whole genome shotgun (WGS) entry which is preliminary data.</text>
</comment>
<organism evidence="3 4">
    <name type="scientific">Streptomyces lonarensis</name>
    <dbReference type="NCBI Taxonomy" id="700599"/>
    <lineage>
        <taxon>Bacteria</taxon>
        <taxon>Bacillati</taxon>
        <taxon>Actinomycetota</taxon>
        <taxon>Actinomycetes</taxon>
        <taxon>Kitasatosporales</taxon>
        <taxon>Streptomycetaceae</taxon>
        <taxon>Streptomyces</taxon>
    </lineage>
</organism>
<feature type="domain" description="Knr4/Smi1-like" evidence="2">
    <location>
        <begin position="44"/>
        <end position="183"/>
    </location>
</feature>
<feature type="compositionally biased region" description="Basic and acidic residues" evidence="1">
    <location>
        <begin position="35"/>
        <end position="45"/>
    </location>
</feature>
<evidence type="ECO:0000313" key="3">
    <source>
        <dbReference type="EMBL" id="NJQ06102.1"/>
    </source>
</evidence>
<evidence type="ECO:0000256" key="1">
    <source>
        <dbReference type="SAM" id="MobiDB-lite"/>
    </source>
</evidence>
<keyword evidence="4" id="KW-1185">Reference proteome</keyword>
<evidence type="ECO:0000259" key="2">
    <source>
        <dbReference type="SMART" id="SM00860"/>
    </source>
</evidence>
<accession>A0A7X6D0W9</accession>
<dbReference type="InterPro" id="IPR018958">
    <property type="entry name" value="Knr4/Smi1-like_dom"/>
</dbReference>
<evidence type="ECO:0000313" key="4">
    <source>
        <dbReference type="Proteomes" id="UP000578686"/>
    </source>
</evidence>
<gene>
    <name evidence="3" type="ORF">HCN56_11060</name>
</gene>
<feature type="region of interest" description="Disordered" evidence="1">
    <location>
        <begin position="1"/>
        <end position="46"/>
    </location>
</feature>
<dbReference type="RefSeq" id="WP_167969844.1">
    <property type="nucleotide sequence ID" value="NZ_BHZG01000285.1"/>
</dbReference>
<proteinExistence type="predicted"/>
<feature type="compositionally biased region" description="Low complexity" evidence="1">
    <location>
        <begin position="14"/>
        <end position="31"/>
    </location>
</feature>
<dbReference type="SUPFAM" id="SSF160631">
    <property type="entry name" value="SMI1/KNR4-like"/>
    <property type="match status" value="1"/>
</dbReference>
<name>A0A7X6D0W9_9ACTN</name>
<dbReference type="Proteomes" id="UP000578686">
    <property type="component" value="Unassembled WGS sequence"/>
</dbReference>
<dbReference type="AlphaFoldDB" id="A0A7X6D0W9"/>
<dbReference type="Pfam" id="PF09346">
    <property type="entry name" value="SMI1_KNR4"/>
    <property type="match status" value="1"/>
</dbReference>
<reference evidence="3 4" key="1">
    <citation type="submission" date="2020-03" db="EMBL/GenBank/DDBJ databases">
        <title>Draft genome of Streptomyces sp. ventii, isolated from the Axial Seamount in the Pacific Ocean, and resequencing of the two type strains Streptomyces lonarensis strain NCL 716 and Streptomyces bohaiensis strain 11A07.</title>
        <authorList>
            <person name="Loughran R.M."/>
            <person name="Pfannmuller K.M."/>
            <person name="Wasson B.J."/>
            <person name="Deadmond M.C."/>
            <person name="Paddock B.E."/>
            <person name="Koyack M.J."/>
            <person name="Gallegos D.A."/>
            <person name="Mitchell E.A."/>
            <person name="Ushijima B."/>
            <person name="Saw J.H."/>
            <person name="Mcphail K.L."/>
            <person name="Videau P."/>
        </authorList>
    </citation>
    <scope>NUCLEOTIDE SEQUENCE [LARGE SCALE GENOMIC DNA]</scope>
    <source>
        <strain evidence="3 4">NCL716</strain>
    </source>
</reference>
<dbReference type="Gene3D" id="3.40.1580.10">
    <property type="entry name" value="SMI1/KNR4-like"/>
    <property type="match status" value="1"/>
</dbReference>
<sequence length="197" mass="20834">MATRFEEISATFWDAPDPGTDPATGPGADAPPEAHGGDDARHPPLTDEGVAEAERTLGVTLPPELLTLLRLRNGGTVSTRRDAFPTERPNAWADDHVPFDELLGIGDPEDGVSLVETPYLVQEWGLPSPVVLLSGDGHTWIALDYRSCGPHGRPPVVLLAAADGSGPAAVTPLAPDFRSFVEGLTGAEQFRDDDPEA</sequence>